<dbReference type="SUPFAM" id="SSF51120">
    <property type="entry name" value="beta-Roll"/>
    <property type="match status" value="1"/>
</dbReference>
<organism evidence="1 2">
    <name type="scientific">Frigoriglobus tundricola</name>
    <dbReference type="NCBI Taxonomy" id="2774151"/>
    <lineage>
        <taxon>Bacteria</taxon>
        <taxon>Pseudomonadati</taxon>
        <taxon>Planctomycetota</taxon>
        <taxon>Planctomycetia</taxon>
        <taxon>Gemmatales</taxon>
        <taxon>Gemmataceae</taxon>
        <taxon>Frigoriglobus</taxon>
    </lineage>
</organism>
<proteinExistence type="predicted"/>
<dbReference type="AlphaFoldDB" id="A0A6M5YG91"/>
<keyword evidence="2" id="KW-1185">Reference proteome</keyword>
<dbReference type="Gene3D" id="3.30.450.150">
    <property type="entry name" value="Haem-degrading domain"/>
    <property type="match status" value="2"/>
</dbReference>
<name>A0A6M5YG91_9BACT</name>
<dbReference type="SUPFAM" id="SSF143744">
    <property type="entry name" value="GlcG-like"/>
    <property type="match status" value="2"/>
</dbReference>
<dbReference type="RefSeq" id="WP_171469323.1">
    <property type="nucleotide sequence ID" value="NZ_CP053452.2"/>
</dbReference>
<sequence>MHTAEIRSAFRRAFLGFEKLETREVFSAATLAAGTLTVTGTQADDRIRVYTDGTTIYVLDGTLQIGAFASTAVTQIVVNAAGAYNTVIIDPNVTQPAAITGDNGTNKFVAGGGATTMTGGTGRNYLFGGAAGNSFNGGGGRSEFFNVYSTDMVFPGPDDLTLQALPPGFVAVVPEATLTSSEVNTLLQRAAAASAANNAIIVVTDRNGRILGVRVESGVDPAITSNVNNLVFAVDGAYSLALTGAYFANDQAPLTSRTVQYISQSTITQREVDSNPDVTDTNSTLYGPGLVAPVGIGGHFPPNIANTPQVDLAQIELTNRDRSISANGTLLPGRFNIDQTYVPAGQATLYAPDSYGYQSGLLPNAQSRGIATLPGGIPIYKNGQVVGGIGVFFPGKTGYASEENSSLSATYDPTKPDLSLEAEWMAFAAVGGTTSAIGSVPINPVGTIGGIALPAGFGDPAGRIDLVGIQLDVFGPGGSVKGGQTLLAEGNAVGRGDPNNGTNLQVASDGTTLRDGQPTPSGWLVTPHDGVGITAAQVDDVITQGLNQANITRAAIRLPAGSPAKYVFAVTDLAGNVVGLYREPDATMFSIDVAVAKARNVAYYDNPTELQASDQLPGVAAGTAFTARTFRFLAEPFYPEGINGAPPGYFSILNDNASGTNQSNGLTIGPAAPASAYQSAVGYAAFNPQTNFHDPYNPLNQNGVVFFPGSAALYGGTNHRTLLGGFGVSGDGVDQDDVATIAGESGYDAPLDLRADSVVFRGVRLPYQKTDRNPEG</sequence>
<dbReference type="Proteomes" id="UP000503447">
    <property type="component" value="Chromosome"/>
</dbReference>
<protein>
    <submittedName>
        <fullName evidence="1">Uncharacterized protein</fullName>
    </submittedName>
</protein>
<accession>A0A6M5YG91</accession>
<reference evidence="2" key="1">
    <citation type="submission" date="2020-05" db="EMBL/GenBank/DDBJ databases">
        <title>Frigoriglobus tundricola gen. nov., sp. nov., a psychrotolerant cellulolytic planctomycete of the family Gemmataceae with two divergent copies of 16S rRNA gene.</title>
        <authorList>
            <person name="Kulichevskaya I.S."/>
            <person name="Ivanova A.A."/>
            <person name="Naumoff D.G."/>
            <person name="Beletsky A.V."/>
            <person name="Rijpstra W.I.C."/>
            <person name="Sinninghe Damste J.S."/>
            <person name="Mardanov A.V."/>
            <person name="Ravin N.V."/>
            <person name="Dedysh S.N."/>
        </authorList>
    </citation>
    <scope>NUCLEOTIDE SEQUENCE [LARGE SCALE GENOMIC DNA]</scope>
    <source>
        <strain evidence="2">PL17</strain>
    </source>
</reference>
<dbReference type="KEGG" id="ftj:FTUN_0547"/>
<gene>
    <name evidence="1" type="ORF">FTUN_0547</name>
</gene>
<evidence type="ECO:0000313" key="1">
    <source>
        <dbReference type="EMBL" id="QJW93047.1"/>
    </source>
</evidence>
<evidence type="ECO:0000313" key="2">
    <source>
        <dbReference type="Proteomes" id="UP000503447"/>
    </source>
</evidence>
<dbReference type="EMBL" id="CP053452">
    <property type="protein sequence ID" value="QJW93047.1"/>
    <property type="molecule type" value="Genomic_DNA"/>
</dbReference>
<dbReference type="InterPro" id="IPR011049">
    <property type="entry name" value="Serralysin-like_metalloprot_C"/>
</dbReference>
<dbReference type="InterPro" id="IPR038084">
    <property type="entry name" value="PduO/GlcC-like_sf"/>
</dbReference>